<keyword evidence="3" id="KW-0964">Secreted</keyword>
<proteinExistence type="inferred from homology"/>
<dbReference type="GO" id="GO:0005576">
    <property type="term" value="C:extracellular region"/>
    <property type="evidence" value="ECO:0007669"/>
    <property type="project" value="UniProtKB-SubCell"/>
</dbReference>
<keyword evidence="5" id="KW-0146">Chitin degradation</keyword>
<dbReference type="Proteomes" id="UP000265631">
    <property type="component" value="Unassembled WGS sequence"/>
</dbReference>
<sequence>MTARKATCIQSLKLIQPHLRVRIALGAWTFSDPGPAAINFRDITTSTQAQDPFVSSLMKMMNTHGFDGLDLDWEHPVPKDRNGRGEDFKNFVTFTGRLRKQLNDKGMSKKGVSLTLPSSYWYPQHFNIENLERSINWFNIISYDIQGSWEIDHEPTGPWVNSHINSTEIQQALHLVQRNDIKLEKEVMGRPLKLFLEQWNLESMNLKC</sequence>
<evidence type="ECO:0000313" key="13">
    <source>
        <dbReference type="Proteomes" id="UP000265631"/>
    </source>
</evidence>
<evidence type="ECO:0000313" key="12">
    <source>
        <dbReference type="EMBL" id="RFN45452.1"/>
    </source>
</evidence>
<protein>
    <submittedName>
        <fullName evidence="12">Glycosylhydrolase family 18-9</fullName>
    </submittedName>
</protein>
<accession>A0A395MC17</accession>
<dbReference type="STRING" id="2594813.A0A395MC17"/>
<evidence type="ECO:0000256" key="5">
    <source>
        <dbReference type="ARBA" id="ARBA00023024"/>
    </source>
</evidence>
<evidence type="ECO:0000256" key="4">
    <source>
        <dbReference type="ARBA" id="ARBA00022801"/>
    </source>
</evidence>
<evidence type="ECO:0000259" key="11">
    <source>
        <dbReference type="PROSITE" id="PS51910"/>
    </source>
</evidence>
<evidence type="ECO:0000256" key="7">
    <source>
        <dbReference type="ARBA" id="ARBA00023295"/>
    </source>
</evidence>
<keyword evidence="13" id="KW-1185">Reference proteome</keyword>
<gene>
    <name evidence="12" type="ORF">FIE12Z_10318</name>
</gene>
<keyword evidence="6" id="KW-0119">Carbohydrate metabolism</keyword>
<organism evidence="12 13">
    <name type="scientific">Fusarium flagelliforme</name>
    <dbReference type="NCBI Taxonomy" id="2675880"/>
    <lineage>
        <taxon>Eukaryota</taxon>
        <taxon>Fungi</taxon>
        <taxon>Dikarya</taxon>
        <taxon>Ascomycota</taxon>
        <taxon>Pezizomycotina</taxon>
        <taxon>Sordariomycetes</taxon>
        <taxon>Hypocreomycetidae</taxon>
        <taxon>Hypocreales</taxon>
        <taxon>Nectriaceae</taxon>
        <taxon>Fusarium</taxon>
        <taxon>Fusarium incarnatum-equiseti species complex</taxon>
    </lineage>
</organism>
<evidence type="ECO:0000256" key="1">
    <source>
        <dbReference type="ARBA" id="ARBA00000822"/>
    </source>
</evidence>
<keyword evidence="4 9" id="KW-0378">Hydrolase</keyword>
<evidence type="ECO:0000256" key="9">
    <source>
        <dbReference type="RuleBase" id="RU000489"/>
    </source>
</evidence>
<comment type="catalytic activity">
    <reaction evidence="1">
        <text>Random endo-hydrolysis of N-acetyl-beta-D-glucosaminide (1-&gt;4)-beta-linkages in chitin and chitodextrins.</text>
        <dbReference type="EC" id="3.2.1.14"/>
    </reaction>
</comment>
<dbReference type="GO" id="GO:0006032">
    <property type="term" value="P:chitin catabolic process"/>
    <property type="evidence" value="ECO:0007669"/>
    <property type="project" value="UniProtKB-KW"/>
</dbReference>
<dbReference type="SUPFAM" id="SSF51445">
    <property type="entry name" value="(Trans)glycosidases"/>
    <property type="match status" value="1"/>
</dbReference>
<evidence type="ECO:0000256" key="10">
    <source>
        <dbReference type="RuleBase" id="RU004453"/>
    </source>
</evidence>
<evidence type="ECO:0000256" key="2">
    <source>
        <dbReference type="ARBA" id="ARBA00004613"/>
    </source>
</evidence>
<dbReference type="AlphaFoldDB" id="A0A395MC17"/>
<dbReference type="InterPro" id="IPR050314">
    <property type="entry name" value="Glycosyl_Hydrlase_18"/>
</dbReference>
<name>A0A395MC17_9HYPO</name>
<dbReference type="InterPro" id="IPR001223">
    <property type="entry name" value="Glyco_hydro18_cat"/>
</dbReference>
<dbReference type="OrthoDB" id="73875at2759"/>
<comment type="subcellular location">
    <subcellularLocation>
        <location evidence="2">Secreted</location>
    </subcellularLocation>
</comment>
<dbReference type="EMBL" id="PXXK01000351">
    <property type="protein sequence ID" value="RFN45452.1"/>
    <property type="molecule type" value="Genomic_DNA"/>
</dbReference>
<dbReference type="Gene3D" id="3.20.20.80">
    <property type="entry name" value="Glycosidases"/>
    <property type="match status" value="1"/>
</dbReference>
<dbReference type="GO" id="GO:0000272">
    <property type="term" value="P:polysaccharide catabolic process"/>
    <property type="evidence" value="ECO:0007669"/>
    <property type="project" value="UniProtKB-KW"/>
</dbReference>
<evidence type="ECO:0000256" key="3">
    <source>
        <dbReference type="ARBA" id="ARBA00022525"/>
    </source>
</evidence>
<dbReference type="InterPro" id="IPR001579">
    <property type="entry name" value="Glyco_hydro_18_chit_AS"/>
</dbReference>
<keyword evidence="7 9" id="KW-0326">Glycosidase</keyword>
<dbReference type="PROSITE" id="PS51910">
    <property type="entry name" value="GH18_2"/>
    <property type="match status" value="1"/>
</dbReference>
<evidence type="ECO:0000256" key="8">
    <source>
        <dbReference type="ARBA" id="ARBA00023326"/>
    </source>
</evidence>
<reference evidence="12 13" key="1">
    <citation type="journal article" date="2018" name="PLoS Pathog.">
        <title>Evolution of structural diversity of trichothecenes, a family of toxins produced by plant pathogenic and entomopathogenic fungi.</title>
        <authorList>
            <person name="Proctor R.H."/>
            <person name="McCormick S.P."/>
            <person name="Kim H.S."/>
            <person name="Cardoza R.E."/>
            <person name="Stanley A.M."/>
            <person name="Lindo L."/>
            <person name="Kelly A."/>
            <person name="Brown D.W."/>
            <person name="Lee T."/>
            <person name="Vaughan M.M."/>
            <person name="Alexander N.J."/>
            <person name="Busman M."/>
            <person name="Gutierrez S."/>
        </authorList>
    </citation>
    <scope>NUCLEOTIDE SEQUENCE [LARGE SCALE GENOMIC DNA]</scope>
    <source>
        <strain evidence="12 13">NRRL 13405</strain>
    </source>
</reference>
<dbReference type="InterPro" id="IPR017853">
    <property type="entry name" value="GH"/>
</dbReference>
<keyword evidence="8" id="KW-0624">Polysaccharide degradation</keyword>
<dbReference type="PROSITE" id="PS01095">
    <property type="entry name" value="GH18_1"/>
    <property type="match status" value="1"/>
</dbReference>
<dbReference type="PANTHER" id="PTHR11177:SF333">
    <property type="entry name" value="CHITINASE"/>
    <property type="match status" value="1"/>
</dbReference>
<feature type="domain" description="GH18" evidence="11">
    <location>
        <begin position="1"/>
        <end position="208"/>
    </location>
</feature>
<dbReference type="Pfam" id="PF00704">
    <property type="entry name" value="Glyco_hydro_18"/>
    <property type="match status" value="1"/>
</dbReference>
<evidence type="ECO:0000256" key="6">
    <source>
        <dbReference type="ARBA" id="ARBA00023277"/>
    </source>
</evidence>
<comment type="caution">
    <text evidence="12">The sequence shown here is derived from an EMBL/GenBank/DDBJ whole genome shotgun (WGS) entry which is preliminary data.</text>
</comment>
<comment type="similarity">
    <text evidence="10">Belongs to the glycosyl hydrolase 18 family.</text>
</comment>
<dbReference type="PANTHER" id="PTHR11177">
    <property type="entry name" value="CHITINASE"/>
    <property type="match status" value="1"/>
</dbReference>
<dbReference type="GO" id="GO:0008843">
    <property type="term" value="F:endochitinase activity"/>
    <property type="evidence" value="ECO:0007669"/>
    <property type="project" value="UniProtKB-EC"/>
</dbReference>